<keyword evidence="1" id="KW-0472">Membrane</keyword>
<name>A0A267MNY4_9FIRM</name>
<dbReference type="EMBL" id="NIBG01000002">
    <property type="protein sequence ID" value="PAB60533.1"/>
    <property type="molecule type" value="Genomic_DNA"/>
</dbReference>
<sequence length="410" mass="47750">MKNIDIKISWGFIIYIGLMLFIMFIVITQVPVVEGKYFKNFVQRIIFLSALVTVVTAVFYKDSDKSKISCVVILCIAMTGIIGIYECNAQKDSNIEENIMNIEPQNQEVIQKDKIIPIEKNKIIISARPDVNINKSEYKFQQELQVKIIENINKEMNTNNLSDNEELNSNKEYTDLIEKAKDVNDSDLLEINKLDKMLKLWIKARKIGENRALNILIARDYFNLANAYAEKNCTQEAFTNYESSIEEYMRVIRCTLSNEKYMCDEKDIAYIIGNIYHSKGNLDLSKDVKLESYQNALAYLNIGGDNIDIVEKENLYKNYFLYRGTLNQKIAILAKKDKVKFLQDAEGDYIKFLKFSNRKTDRSKVYKSLADVYYLLIEEYIKNGNKEKELLYREKKDSVKQSRECLLSNL</sequence>
<feature type="transmembrane region" description="Helical" evidence="1">
    <location>
        <begin position="41"/>
        <end position="60"/>
    </location>
</feature>
<feature type="transmembrane region" description="Helical" evidence="1">
    <location>
        <begin position="67"/>
        <end position="85"/>
    </location>
</feature>
<proteinExistence type="predicted"/>
<dbReference type="InterPro" id="IPR011990">
    <property type="entry name" value="TPR-like_helical_dom_sf"/>
</dbReference>
<evidence type="ECO:0000313" key="3">
    <source>
        <dbReference type="Proteomes" id="UP000216024"/>
    </source>
</evidence>
<accession>A0A267MNY4</accession>
<protein>
    <submittedName>
        <fullName evidence="2">Uncharacterized protein</fullName>
    </submittedName>
</protein>
<feature type="transmembrane region" description="Helical" evidence="1">
    <location>
        <begin position="12"/>
        <end position="29"/>
    </location>
</feature>
<gene>
    <name evidence="2" type="ORF">CCE28_03040</name>
</gene>
<keyword evidence="1" id="KW-0812">Transmembrane</keyword>
<reference evidence="2 3" key="1">
    <citation type="submission" date="2017-06" db="EMBL/GenBank/DDBJ databases">
        <title>Draft genome sequence of anaerobic fermentative bacterium Anaeromicrobium sediminis DY2726D isolated from West Pacific Ocean sediments.</title>
        <authorList>
            <person name="Zeng X."/>
        </authorList>
    </citation>
    <scope>NUCLEOTIDE SEQUENCE [LARGE SCALE GENOMIC DNA]</scope>
    <source>
        <strain evidence="2 3">DY2726D</strain>
    </source>
</reference>
<keyword evidence="3" id="KW-1185">Reference proteome</keyword>
<dbReference type="Gene3D" id="1.25.40.10">
    <property type="entry name" value="Tetratricopeptide repeat domain"/>
    <property type="match status" value="1"/>
</dbReference>
<dbReference type="RefSeq" id="WP_095130869.1">
    <property type="nucleotide sequence ID" value="NZ_NIBG01000002.1"/>
</dbReference>
<evidence type="ECO:0000256" key="1">
    <source>
        <dbReference type="SAM" id="Phobius"/>
    </source>
</evidence>
<keyword evidence="1" id="KW-1133">Transmembrane helix</keyword>
<evidence type="ECO:0000313" key="2">
    <source>
        <dbReference type="EMBL" id="PAB60533.1"/>
    </source>
</evidence>
<comment type="caution">
    <text evidence="2">The sequence shown here is derived from an EMBL/GenBank/DDBJ whole genome shotgun (WGS) entry which is preliminary data.</text>
</comment>
<dbReference type="Proteomes" id="UP000216024">
    <property type="component" value="Unassembled WGS sequence"/>
</dbReference>
<organism evidence="2 3">
    <name type="scientific">Anaeromicrobium sediminis</name>
    <dbReference type="NCBI Taxonomy" id="1478221"/>
    <lineage>
        <taxon>Bacteria</taxon>
        <taxon>Bacillati</taxon>
        <taxon>Bacillota</taxon>
        <taxon>Clostridia</taxon>
        <taxon>Peptostreptococcales</taxon>
        <taxon>Thermotaleaceae</taxon>
        <taxon>Anaeromicrobium</taxon>
    </lineage>
</organism>
<dbReference type="AlphaFoldDB" id="A0A267MNY4"/>